<evidence type="ECO:0000313" key="2">
    <source>
        <dbReference type="EMBL" id="MBO8460902.1"/>
    </source>
</evidence>
<reference evidence="2" key="1">
    <citation type="submission" date="2020-10" db="EMBL/GenBank/DDBJ databases">
        <authorList>
            <person name="Gilroy R."/>
        </authorList>
    </citation>
    <scope>NUCLEOTIDE SEQUENCE</scope>
    <source>
        <strain evidence="2">G3-3990</strain>
    </source>
</reference>
<dbReference type="Proteomes" id="UP000823641">
    <property type="component" value="Unassembled WGS sequence"/>
</dbReference>
<feature type="transmembrane region" description="Helical" evidence="1">
    <location>
        <begin position="61"/>
        <end position="80"/>
    </location>
</feature>
<reference evidence="2" key="2">
    <citation type="journal article" date="2021" name="PeerJ">
        <title>Extensive microbial diversity within the chicken gut microbiome revealed by metagenomics and culture.</title>
        <authorList>
            <person name="Gilroy R."/>
            <person name="Ravi A."/>
            <person name="Getino M."/>
            <person name="Pursley I."/>
            <person name="Horton D.L."/>
            <person name="Alikhan N.F."/>
            <person name="Baker D."/>
            <person name="Gharbi K."/>
            <person name="Hall N."/>
            <person name="Watson M."/>
            <person name="Adriaenssens E.M."/>
            <person name="Foster-Nyarko E."/>
            <person name="Jarju S."/>
            <person name="Secka A."/>
            <person name="Antonio M."/>
            <person name="Oren A."/>
            <person name="Chaudhuri R.R."/>
            <person name="La Ragione R."/>
            <person name="Hildebrand F."/>
            <person name="Pallen M.J."/>
        </authorList>
    </citation>
    <scope>NUCLEOTIDE SEQUENCE</scope>
    <source>
        <strain evidence="2">G3-3990</strain>
    </source>
</reference>
<protein>
    <submittedName>
        <fullName evidence="2">Uncharacterized protein</fullName>
    </submittedName>
</protein>
<comment type="caution">
    <text evidence="2">The sequence shown here is derived from an EMBL/GenBank/DDBJ whole genome shotgun (WGS) entry which is preliminary data.</text>
</comment>
<keyword evidence="1" id="KW-1133">Transmembrane helix</keyword>
<dbReference type="EMBL" id="JADIMG010000104">
    <property type="protein sequence ID" value="MBO8460902.1"/>
    <property type="molecule type" value="Genomic_DNA"/>
</dbReference>
<organism evidence="2 3">
    <name type="scientific">Candidatus Gallipaludibacter merdavium</name>
    <dbReference type="NCBI Taxonomy" id="2840839"/>
    <lineage>
        <taxon>Bacteria</taxon>
        <taxon>Pseudomonadati</taxon>
        <taxon>Bacteroidota</taxon>
        <taxon>Bacteroidia</taxon>
        <taxon>Bacteroidales</taxon>
        <taxon>Candidatus Gallipaludibacter</taxon>
    </lineage>
</organism>
<evidence type="ECO:0000256" key="1">
    <source>
        <dbReference type="SAM" id="Phobius"/>
    </source>
</evidence>
<keyword evidence="1" id="KW-0472">Membrane</keyword>
<feature type="transmembrane region" description="Helical" evidence="1">
    <location>
        <begin position="31"/>
        <end position="49"/>
    </location>
</feature>
<accession>A0A9D9HW54</accession>
<feature type="transmembrane region" description="Helical" evidence="1">
    <location>
        <begin position="86"/>
        <end position="104"/>
    </location>
</feature>
<keyword evidence="1" id="KW-0812">Transmembrane</keyword>
<gene>
    <name evidence="2" type="ORF">IAA73_11325</name>
</gene>
<proteinExistence type="predicted"/>
<dbReference type="AlphaFoldDB" id="A0A9D9HW54"/>
<sequence>MKYTKILIIVGGILLLVGSLAHCFTYIWAPYVFAAGAVFMVVHSFLMAQDLRQKDNRTMRLGRIGFMSTLMLLLAAYCMFVHSTSWVVFLLIYVLISLFVSFRMPNE</sequence>
<name>A0A9D9HW54_9BACT</name>
<evidence type="ECO:0000313" key="3">
    <source>
        <dbReference type="Proteomes" id="UP000823641"/>
    </source>
</evidence>